<dbReference type="EC" id="3.2.1.1" evidence="1"/>
<sequence length="83" mass="9006">MITARARGTLLFFSRPVGGGNGTRFPGQSQIGDAGNFYLNLPEEYANVNAKIIFNQPGTSNQFPYSVGFDLVKSGNYNKDGLK</sequence>
<accession>A0A6N3ARQ2</accession>
<keyword evidence="1" id="KW-0326">Glycosidase</keyword>
<dbReference type="GO" id="GO:0004556">
    <property type="term" value="F:alpha-amylase activity"/>
    <property type="evidence" value="ECO:0007669"/>
    <property type="project" value="UniProtKB-EC"/>
</dbReference>
<gene>
    <name evidence="1" type="primary">amyE_1</name>
    <name evidence="1" type="ORF">SLLFYP71_01033</name>
</gene>
<protein>
    <submittedName>
        <fullName evidence="1">Alpha-amylase</fullName>
        <ecNumber evidence="1">3.2.1.1</ecNumber>
    </submittedName>
</protein>
<name>A0A6N3ARQ2_9STRE</name>
<organism evidence="1">
    <name type="scientific">Streptococcus lutetiensis</name>
    <dbReference type="NCBI Taxonomy" id="150055"/>
    <lineage>
        <taxon>Bacteria</taxon>
        <taxon>Bacillati</taxon>
        <taxon>Bacillota</taxon>
        <taxon>Bacilli</taxon>
        <taxon>Lactobacillales</taxon>
        <taxon>Streptococcaceae</taxon>
        <taxon>Streptococcus</taxon>
    </lineage>
</organism>
<dbReference type="AlphaFoldDB" id="A0A6N3ARQ2"/>
<proteinExistence type="predicted"/>
<dbReference type="EMBL" id="CACRUI010000011">
    <property type="protein sequence ID" value="VYT92290.1"/>
    <property type="molecule type" value="Genomic_DNA"/>
</dbReference>
<keyword evidence="1" id="KW-0378">Hydrolase</keyword>
<evidence type="ECO:0000313" key="1">
    <source>
        <dbReference type="EMBL" id="VYT92290.1"/>
    </source>
</evidence>
<reference evidence="1" key="1">
    <citation type="submission" date="2019-11" db="EMBL/GenBank/DDBJ databases">
        <authorList>
            <person name="Feng L."/>
        </authorList>
    </citation>
    <scope>NUCLEOTIDE SEQUENCE</scope>
    <source>
        <strain evidence="1">SLutetiensisLFYP71</strain>
    </source>
</reference>
<dbReference type="RefSeq" id="WP_278635900.1">
    <property type="nucleotide sequence ID" value="NZ_CACRUI010000011.1"/>
</dbReference>